<evidence type="ECO:0000313" key="2">
    <source>
        <dbReference type="EMBL" id="KAJ9620361.1"/>
    </source>
</evidence>
<sequence length="692" mass="76924">MRRARSTRTHNEILPEPAPALALRRANQIDYRLLLDQIRTIVTEEEGASWQKVLVKFRSPPASSFISFPRSIHSFLCNHQLQFSGSMDWDGHQRAVAEVLATMQQAVAGVLVDTHFILHGKHIAIMSLAEGTGQQDGYVEQYRKLAMNIEKLDATVLALHEHLLVHLPVSSRQRPRQDQASMDEHFLVLMTEKVGDSLPKLAADLDSWFHDFAEVTTKQLAITVRWKLALGWKFDSKRFILKMRAKGLRKRIFETTGVLEDLLVKDRNRRHHLASAGYPEGSLPNLSQPNGPLPNDLLPNGPLLNSSLPHGRLPDGRLSDAALPYSPLPQSLSLNNLLPRSRLQDDPVQHGRLSHSRLADDPLPASRVSPLLSKLLQSRGLLPNGLLQNDSLPHGGLADDSSPASRVSPLLSKLLQSRGLLPNNLPPNSYLPHGRLPDDPRPNGHPYSPWLHSTMAVSADPVSADVPSANRAIIPPISTSEVPRSILGKSRATGELSLPQSSSTSSSVDFDLHNLRELSRKPRPPTVDRTDVLPLDEEKSPRPFSRFFRLPLTPRKPRGPDPSAWNTSWRSRSEDSIESPIPGRTRLGNSANLKPIGSLHHPRDAEDPSPSPARLSPPSLQDNDWLYPNSDDIGLPLPESAAPRPLSLEDREWLYSAFDEDQYDQTYDPDVPFRQLSPMPISEAARSYASLP</sequence>
<evidence type="ECO:0000313" key="3">
    <source>
        <dbReference type="Proteomes" id="UP001172681"/>
    </source>
</evidence>
<feature type="compositionally biased region" description="Basic and acidic residues" evidence="1">
    <location>
        <begin position="517"/>
        <end position="541"/>
    </location>
</feature>
<proteinExistence type="predicted"/>
<keyword evidence="3" id="KW-1185">Reference proteome</keyword>
<dbReference type="EMBL" id="JAPDRN010000125">
    <property type="protein sequence ID" value="KAJ9620361.1"/>
    <property type="molecule type" value="Genomic_DNA"/>
</dbReference>
<reference evidence="2" key="1">
    <citation type="submission" date="2022-10" db="EMBL/GenBank/DDBJ databases">
        <title>Culturing micro-colonial fungi from biological soil crusts in the Mojave desert and describing Neophaeococcomyces mojavensis, and introducing the new genera and species Taxawa tesnikishii.</title>
        <authorList>
            <person name="Kurbessoian T."/>
            <person name="Stajich J.E."/>
        </authorList>
    </citation>
    <scope>NUCLEOTIDE SEQUENCE</scope>
    <source>
        <strain evidence="2">TK_35</strain>
    </source>
</reference>
<feature type="compositionally biased region" description="Low complexity" evidence="1">
    <location>
        <begin position="289"/>
        <end position="309"/>
    </location>
</feature>
<feature type="region of interest" description="Disordered" evidence="1">
    <location>
        <begin position="421"/>
        <end position="449"/>
    </location>
</feature>
<feature type="region of interest" description="Disordered" evidence="1">
    <location>
        <begin position="344"/>
        <end position="365"/>
    </location>
</feature>
<feature type="region of interest" description="Disordered" evidence="1">
    <location>
        <begin position="491"/>
        <end position="510"/>
    </location>
</feature>
<accession>A0AA39CT55</accession>
<gene>
    <name evidence="2" type="ORF">H2204_012330</name>
</gene>
<comment type="caution">
    <text evidence="2">The sequence shown here is derived from an EMBL/GenBank/DDBJ whole genome shotgun (WGS) entry which is preliminary data.</text>
</comment>
<protein>
    <submittedName>
        <fullName evidence="2">Uncharacterized protein</fullName>
    </submittedName>
</protein>
<dbReference type="AlphaFoldDB" id="A0AA39CT55"/>
<feature type="region of interest" description="Disordered" evidence="1">
    <location>
        <begin position="275"/>
        <end position="311"/>
    </location>
</feature>
<feature type="region of interest" description="Disordered" evidence="1">
    <location>
        <begin position="517"/>
        <end position="643"/>
    </location>
</feature>
<dbReference type="Proteomes" id="UP001172681">
    <property type="component" value="Unassembled WGS sequence"/>
</dbReference>
<name>A0AA39CT55_9EURO</name>
<organism evidence="2 3">
    <name type="scientific">Knufia peltigerae</name>
    <dbReference type="NCBI Taxonomy" id="1002370"/>
    <lineage>
        <taxon>Eukaryota</taxon>
        <taxon>Fungi</taxon>
        <taxon>Dikarya</taxon>
        <taxon>Ascomycota</taxon>
        <taxon>Pezizomycotina</taxon>
        <taxon>Eurotiomycetes</taxon>
        <taxon>Chaetothyriomycetidae</taxon>
        <taxon>Chaetothyriales</taxon>
        <taxon>Trichomeriaceae</taxon>
        <taxon>Knufia</taxon>
    </lineage>
</organism>
<evidence type="ECO:0000256" key="1">
    <source>
        <dbReference type="SAM" id="MobiDB-lite"/>
    </source>
</evidence>